<organism evidence="1 2">
    <name type="scientific">Candidatus Lachnoclostridium stercoravium</name>
    <dbReference type="NCBI Taxonomy" id="2838633"/>
    <lineage>
        <taxon>Bacteria</taxon>
        <taxon>Bacillati</taxon>
        <taxon>Bacillota</taxon>
        <taxon>Clostridia</taxon>
        <taxon>Lachnospirales</taxon>
        <taxon>Lachnospiraceae</taxon>
    </lineage>
</organism>
<proteinExistence type="predicted"/>
<comment type="caution">
    <text evidence="1">The sequence shown here is derived from an EMBL/GenBank/DDBJ whole genome shotgun (WGS) entry which is preliminary data.</text>
</comment>
<name>A0A9D2KPV6_9FIRM</name>
<accession>A0A9D2KPV6</accession>
<dbReference type="NCBIfam" id="TIGR01909">
    <property type="entry name" value="C_GCAxxG_C_C"/>
    <property type="match status" value="1"/>
</dbReference>
<sequence>MDHGEKARELFLEGYNCSQAVAGAFCEEMGMDLETAARLASSFGGGLGRLREVCGCVSGMALAAGAICGYSDPKDKEAKTKHYQLIQELAGEFKKENGSIICRELLAGINNDTNPVPEDRTETYYKKRPCPQLAACAAEILEKKLKR</sequence>
<reference evidence="1" key="1">
    <citation type="journal article" date="2021" name="PeerJ">
        <title>Extensive microbial diversity within the chicken gut microbiome revealed by metagenomics and culture.</title>
        <authorList>
            <person name="Gilroy R."/>
            <person name="Ravi A."/>
            <person name="Getino M."/>
            <person name="Pursley I."/>
            <person name="Horton D.L."/>
            <person name="Alikhan N.F."/>
            <person name="Baker D."/>
            <person name="Gharbi K."/>
            <person name="Hall N."/>
            <person name="Watson M."/>
            <person name="Adriaenssens E.M."/>
            <person name="Foster-Nyarko E."/>
            <person name="Jarju S."/>
            <person name="Secka A."/>
            <person name="Antonio M."/>
            <person name="Oren A."/>
            <person name="Chaudhuri R.R."/>
            <person name="La Ragione R."/>
            <person name="Hildebrand F."/>
            <person name="Pallen M.J."/>
        </authorList>
    </citation>
    <scope>NUCLEOTIDE SEQUENCE</scope>
    <source>
        <strain evidence="1">CHK178-16964</strain>
    </source>
</reference>
<dbReference type="InterPro" id="IPR010181">
    <property type="entry name" value="CGCAxxGCC_motif"/>
</dbReference>
<dbReference type="Pfam" id="PF09719">
    <property type="entry name" value="C_GCAxxG_C_C"/>
    <property type="match status" value="1"/>
</dbReference>
<evidence type="ECO:0000313" key="2">
    <source>
        <dbReference type="Proteomes" id="UP000823900"/>
    </source>
</evidence>
<protein>
    <submittedName>
        <fullName evidence="1">C-GCAxxG-C-C family protein</fullName>
    </submittedName>
</protein>
<dbReference type="AlphaFoldDB" id="A0A9D2KPV6"/>
<gene>
    <name evidence="1" type="ORF">IAA07_07425</name>
</gene>
<dbReference type="EMBL" id="DWZA01000065">
    <property type="protein sequence ID" value="HJA71396.1"/>
    <property type="molecule type" value="Genomic_DNA"/>
</dbReference>
<evidence type="ECO:0000313" key="1">
    <source>
        <dbReference type="EMBL" id="HJA71396.1"/>
    </source>
</evidence>
<reference evidence="1" key="2">
    <citation type="submission" date="2021-04" db="EMBL/GenBank/DDBJ databases">
        <authorList>
            <person name="Gilroy R."/>
        </authorList>
    </citation>
    <scope>NUCLEOTIDE SEQUENCE</scope>
    <source>
        <strain evidence="1">CHK178-16964</strain>
    </source>
</reference>
<dbReference type="Proteomes" id="UP000823900">
    <property type="component" value="Unassembled WGS sequence"/>
</dbReference>